<reference evidence="3 4" key="1">
    <citation type="journal article" date="2016" name="Int. J. Syst. Evol. Microbiol.">
        <title>Proposal of Mucilaginibacter phyllosphaerae sp. nov. isolated from the phyllosphere of Galium album.</title>
        <authorList>
            <person name="Aydogan E.L."/>
            <person name="Busse H.J."/>
            <person name="Moser G."/>
            <person name="Muller C."/>
            <person name="Kampfer P."/>
            <person name="Glaeser S.P."/>
        </authorList>
    </citation>
    <scope>NUCLEOTIDE SEQUENCE [LARGE SCALE GENOMIC DNA]</scope>
    <source>
        <strain evidence="3 4">PP-F2FG21</strain>
    </source>
</reference>
<dbReference type="RefSeq" id="WP_134334462.1">
    <property type="nucleotide sequence ID" value="NZ_BMCZ01000001.1"/>
</dbReference>
<dbReference type="Proteomes" id="UP000583101">
    <property type="component" value="Unassembled WGS sequence"/>
</dbReference>
<evidence type="ECO:0000313" key="5">
    <source>
        <dbReference type="Proteomes" id="UP000583101"/>
    </source>
</evidence>
<dbReference type="InterPro" id="IPR004360">
    <property type="entry name" value="Glyas_Fos-R_dOase_dom"/>
</dbReference>
<keyword evidence="5" id="KW-1185">Reference proteome</keyword>
<feature type="domain" description="VOC" evidence="1">
    <location>
        <begin position="3"/>
        <end position="128"/>
    </location>
</feature>
<protein>
    <submittedName>
        <fullName evidence="2">Catechol 2,3-dioxygenase-like lactoylglutathione lyase family enzyme</fullName>
    </submittedName>
    <submittedName>
        <fullName evidence="3">VOC family protein</fullName>
    </submittedName>
</protein>
<dbReference type="AlphaFoldDB" id="A0A4Y8AJD4"/>
<dbReference type="EMBL" id="SNQG01000001">
    <property type="protein sequence ID" value="TEW68621.1"/>
    <property type="molecule type" value="Genomic_DNA"/>
</dbReference>
<evidence type="ECO:0000313" key="3">
    <source>
        <dbReference type="EMBL" id="TEW68621.1"/>
    </source>
</evidence>
<reference evidence="2 5" key="3">
    <citation type="submission" date="2020-08" db="EMBL/GenBank/DDBJ databases">
        <title>Genomic Encyclopedia of Type Strains, Phase IV (KMG-IV): sequencing the most valuable type-strain genomes for metagenomic binning, comparative biology and taxonomic classification.</title>
        <authorList>
            <person name="Goeker M."/>
        </authorList>
    </citation>
    <scope>NUCLEOTIDE SEQUENCE [LARGE SCALE GENOMIC DNA]</scope>
    <source>
        <strain evidence="2 5">DSM 100995</strain>
    </source>
</reference>
<dbReference type="PROSITE" id="PS51819">
    <property type="entry name" value="VOC"/>
    <property type="match status" value="1"/>
</dbReference>
<dbReference type="Proteomes" id="UP000297248">
    <property type="component" value="Unassembled WGS sequence"/>
</dbReference>
<evidence type="ECO:0000313" key="4">
    <source>
        <dbReference type="Proteomes" id="UP000297248"/>
    </source>
</evidence>
<dbReference type="PANTHER" id="PTHR36437:SF2">
    <property type="entry name" value="GLYOXALASE_BLEOMYCIN RESISTANCE PROTEIN_DIOXYGENASE"/>
    <property type="match status" value="1"/>
</dbReference>
<organism evidence="3 4">
    <name type="scientific">Mucilaginibacter phyllosphaerae</name>
    <dbReference type="NCBI Taxonomy" id="1812349"/>
    <lineage>
        <taxon>Bacteria</taxon>
        <taxon>Pseudomonadati</taxon>
        <taxon>Bacteroidota</taxon>
        <taxon>Sphingobacteriia</taxon>
        <taxon>Sphingobacteriales</taxon>
        <taxon>Sphingobacteriaceae</taxon>
        <taxon>Mucilaginibacter</taxon>
    </lineage>
</organism>
<dbReference type="EMBL" id="JACIEG010000001">
    <property type="protein sequence ID" value="MBB3968382.1"/>
    <property type="molecule type" value="Genomic_DNA"/>
</dbReference>
<sequence>MLKIKLTSVFVHDPETAHKFYTDILGFQTKMNLDMGEFKFITVVSPDAPNGVELLLEPNNNPIAKTYQAALFEQNIPAAAFNVDDIQAEYDKLTGLGVAFKSAPQASGPVIQAVFNDTCGNLIQLFQVQG</sequence>
<dbReference type="OrthoDB" id="9794917at2"/>
<evidence type="ECO:0000259" key="1">
    <source>
        <dbReference type="PROSITE" id="PS51819"/>
    </source>
</evidence>
<proteinExistence type="predicted"/>
<evidence type="ECO:0000313" key="2">
    <source>
        <dbReference type="EMBL" id="MBB3968382.1"/>
    </source>
</evidence>
<dbReference type="InterPro" id="IPR029068">
    <property type="entry name" value="Glyas_Bleomycin-R_OHBP_Dase"/>
</dbReference>
<comment type="caution">
    <text evidence="3">The sequence shown here is derived from an EMBL/GenBank/DDBJ whole genome shotgun (WGS) entry which is preliminary data.</text>
</comment>
<name>A0A4Y8AJD4_9SPHI</name>
<gene>
    <name evidence="3" type="ORF">E2R65_00200</name>
    <name evidence="2" type="ORF">GGR35_000968</name>
</gene>
<dbReference type="Pfam" id="PF00903">
    <property type="entry name" value="Glyoxalase"/>
    <property type="match status" value="1"/>
</dbReference>
<dbReference type="InterPro" id="IPR037523">
    <property type="entry name" value="VOC_core"/>
</dbReference>
<dbReference type="Gene3D" id="3.10.180.10">
    <property type="entry name" value="2,3-Dihydroxybiphenyl 1,2-Dioxygenase, domain 1"/>
    <property type="match status" value="1"/>
</dbReference>
<dbReference type="SUPFAM" id="SSF54593">
    <property type="entry name" value="Glyoxalase/Bleomycin resistance protein/Dihydroxybiphenyl dioxygenase"/>
    <property type="match status" value="1"/>
</dbReference>
<reference evidence="3" key="2">
    <citation type="submission" date="2019-03" db="EMBL/GenBank/DDBJ databases">
        <authorList>
            <person name="Yan Y.-Q."/>
            <person name="Du Z.-J."/>
        </authorList>
    </citation>
    <scope>NUCLEOTIDE SEQUENCE</scope>
    <source>
        <strain evidence="3">PP-F2FG21</strain>
    </source>
</reference>
<accession>A0A4Y8AJD4</accession>
<dbReference type="PANTHER" id="PTHR36437">
    <property type="entry name" value="GLYOXALASE/BLEOMYCIN RESISTANCE PROTEIN/DIOXYGENASE"/>
    <property type="match status" value="1"/>
</dbReference>